<dbReference type="RefSeq" id="WP_131171375.1">
    <property type="nucleotide sequence ID" value="NZ_FXTL01000003.1"/>
</dbReference>
<dbReference type="InterPro" id="IPR051536">
    <property type="entry name" value="UDG_Type-4/5"/>
</dbReference>
<dbReference type="AlphaFoldDB" id="A0A4Q9KMI1"/>
<evidence type="ECO:0000256" key="6">
    <source>
        <dbReference type="ARBA" id="ARBA00023014"/>
    </source>
</evidence>
<evidence type="ECO:0000256" key="8">
    <source>
        <dbReference type="ARBA" id="ARBA00023779"/>
    </source>
</evidence>
<dbReference type="SUPFAM" id="SSF52141">
    <property type="entry name" value="Uracil-DNA glycosylase-like"/>
    <property type="match status" value="1"/>
</dbReference>
<feature type="domain" description="Uracil-DNA glycosylase-like" evidence="11">
    <location>
        <begin position="84"/>
        <end position="260"/>
    </location>
</feature>
<dbReference type="OrthoDB" id="9787663at2"/>
<evidence type="ECO:0000256" key="2">
    <source>
        <dbReference type="ARBA" id="ARBA00022723"/>
    </source>
</evidence>
<name>A0A4Q9KMI1_PROTD</name>
<evidence type="ECO:0000256" key="10">
    <source>
        <dbReference type="SAM" id="MobiDB-lite"/>
    </source>
</evidence>
<protein>
    <recommendedName>
        <fullName evidence="9">Type-5 uracil-DNA glycosylase</fullName>
    </recommendedName>
</protein>
<keyword evidence="2" id="KW-0479">Metal-binding</keyword>
<keyword evidence="6" id="KW-0411">Iron-sulfur</keyword>
<dbReference type="GO" id="GO:0046872">
    <property type="term" value="F:metal ion binding"/>
    <property type="evidence" value="ECO:0007669"/>
    <property type="project" value="UniProtKB-KW"/>
</dbReference>
<accession>A0A4Q9KMI1</accession>
<evidence type="ECO:0000313" key="13">
    <source>
        <dbReference type="Proteomes" id="UP000291933"/>
    </source>
</evidence>
<proteinExistence type="inferred from homology"/>
<evidence type="ECO:0000256" key="3">
    <source>
        <dbReference type="ARBA" id="ARBA00022763"/>
    </source>
</evidence>
<dbReference type="Proteomes" id="UP000291933">
    <property type="component" value="Unassembled WGS sequence"/>
</dbReference>
<organism evidence="12 13">
    <name type="scientific">Propioniciclava tarda</name>
    <dbReference type="NCBI Taxonomy" id="433330"/>
    <lineage>
        <taxon>Bacteria</taxon>
        <taxon>Bacillati</taxon>
        <taxon>Actinomycetota</taxon>
        <taxon>Actinomycetes</taxon>
        <taxon>Propionibacteriales</taxon>
        <taxon>Propionibacteriaceae</taxon>
        <taxon>Propioniciclava</taxon>
    </lineage>
</organism>
<evidence type="ECO:0000256" key="7">
    <source>
        <dbReference type="ARBA" id="ARBA00023204"/>
    </source>
</evidence>
<sequence>MAEVSRRPAEPGAGWPGDPADAATPVARSASDVRRIAADLGLTGLDTAVSVCAACPRLVEWRERVAAEKRAAFASEAYWGRPVPSLGDVDASVLIVGLAPAAHGANRTGRMFTGDRSGDWLFAALHRAGYASQASSVAADDGLTLTGVRITATCHCAPPANKPTTEEQATCAGWLDRELTVLAPQLRSILCLGGIAWDATLAAAKRLGWGVPSPKPTFGHGSAAIVDADGHGLALIGSYHVSQQNTFTGRLTTAMLDDVISRC</sequence>
<keyword evidence="3" id="KW-0227">DNA damage</keyword>
<keyword evidence="5" id="KW-0408">Iron</keyword>
<dbReference type="EMBL" id="SDMR01000003">
    <property type="protein sequence ID" value="TBT95723.1"/>
    <property type="molecule type" value="Genomic_DNA"/>
</dbReference>
<keyword evidence="7" id="KW-0234">DNA repair</keyword>
<gene>
    <name evidence="12" type="ORF">ET996_04580</name>
</gene>
<dbReference type="GO" id="GO:0051539">
    <property type="term" value="F:4 iron, 4 sulfur cluster binding"/>
    <property type="evidence" value="ECO:0007669"/>
    <property type="project" value="UniProtKB-KW"/>
</dbReference>
<comment type="similarity">
    <text evidence="8">Belongs to the uracil-DNA glycosylase (UDG) superfamily. Type 5 (UDGb) family.</text>
</comment>
<dbReference type="PANTHER" id="PTHR33693">
    <property type="entry name" value="TYPE-5 URACIL-DNA GLYCOSYLASE"/>
    <property type="match status" value="1"/>
</dbReference>
<dbReference type="InterPro" id="IPR036895">
    <property type="entry name" value="Uracil-DNA_glycosylase-like_sf"/>
</dbReference>
<dbReference type="SMART" id="SM00987">
    <property type="entry name" value="UreE_C"/>
    <property type="match status" value="1"/>
</dbReference>
<keyword evidence="13" id="KW-1185">Reference proteome</keyword>
<dbReference type="Pfam" id="PF03167">
    <property type="entry name" value="UDG"/>
    <property type="match status" value="1"/>
</dbReference>
<dbReference type="GO" id="GO:0004844">
    <property type="term" value="F:uracil DNA N-glycosylase activity"/>
    <property type="evidence" value="ECO:0007669"/>
    <property type="project" value="InterPro"/>
</dbReference>
<keyword evidence="4" id="KW-0378">Hydrolase</keyword>
<evidence type="ECO:0000259" key="11">
    <source>
        <dbReference type="SMART" id="SM00986"/>
    </source>
</evidence>
<comment type="caution">
    <text evidence="12">The sequence shown here is derived from an EMBL/GenBank/DDBJ whole genome shotgun (WGS) entry which is preliminary data.</text>
</comment>
<keyword evidence="1" id="KW-0004">4Fe-4S</keyword>
<dbReference type="CDD" id="cd10031">
    <property type="entry name" value="UDG-F5_TTUDGB_like"/>
    <property type="match status" value="1"/>
</dbReference>
<feature type="compositionally biased region" description="Low complexity" evidence="10">
    <location>
        <begin position="10"/>
        <end position="25"/>
    </location>
</feature>
<evidence type="ECO:0000256" key="1">
    <source>
        <dbReference type="ARBA" id="ARBA00022485"/>
    </source>
</evidence>
<reference evidence="12 13" key="1">
    <citation type="submission" date="2019-01" db="EMBL/GenBank/DDBJ databases">
        <title>Lactibacter flavus gen. nov., sp. nov., a novel bacterium of the family Propionibacteriaceae isolated from raw milk and dairy products.</title>
        <authorList>
            <person name="Huptas C."/>
            <person name="Wenning M."/>
            <person name="Breitenwieser F."/>
            <person name="Doll E."/>
            <person name="Von Neubeck M."/>
            <person name="Busse H.-J."/>
            <person name="Scherer S."/>
        </authorList>
    </citation>
    <scope>NUCLEOTIDE SEQUENCE [LARGE SCALE GENOMIC DNA]</scope>
    <source>
        <strain evidence="12 13">DSM 22130</strain>
    </source>
</reference>
<evidence type="ECO:0000313" key="12">
    <source>
        <dbReference type="EMBL" id="TBT95723.1"/>
    </source>
</evidence>
<dbReference type="GO" id="GO:0033958">
    <property type="term" value="F:DNA-deoxyinosine glycosylase activity"/>
    <property type="evidence" value="ECO:0007669"/>
    <property type="project" value="InterPro"/>
</dbReference>
<dbReference type="InterPro" id="IPR044147">
    <property type="entry name" value="UdgB-like"/>
</dbReference>
<dbReference type="SMART" id="SM00986">
    <property type="entry name" value="UDG"/>
    <property type="match status" value="1"/>
</dbReference>
<dbReference type="Gene3D" id="3.40.470.10">
    <property type="entry name" value="Uracil-DNA glycosylase-like domain"/>
    <property type="match status" value="1"/>
</dbReference>
<feature type="region of interest" description="Disordered" evidence="10">
    <location>
        <begin position="1"/>
        <end position="27"/>
    </location>
</feature>
<evidence type="ECO:0000256" key="9">
    <source>
        <dbReference type="ARBA" id="ARBA00023887"/>
    </source>
</evidence>
<dbReference type="PANTHER" id="PTHR33693:SF3">
    <property type="entry name" value="TYPE-5 URACIL-DNA GLYCOSYLASE"/>
    <property type="match status" value="1"/>
</dbReference>
<evidence type="ECO:0000256" key="5">
    <source>
        <dbReference type="ARBA" id="ARBA00023004"/>
    </source>
</evidence>
<dbReference type="InterPro" id="IPR005122">
    <property type="entry name" value="Uracil-DNA_glycosylase-like"/>
</dbReference>
<dbReference type="GO" id="GO:0006284">
    <property type="term" value="P:base-excision repair"/>
    <property type="evidence" value="ECO:0007669"/>
    <property type="project" value="InterPro"/>
</dbReference>
<evidence type="ECO:0000256" key="4">
    <source>
        <dbReference type="ARBA" id="ARBA00022801"/>
    </source>
</evidence>